<organism evidence="1 2">
    <name type="scientific">Gonapodya prolifera (strain JEL478)</name>
    <name type="common">Monoblepharis prolifera</name>
    <dbReference type="NCBI Taxonomy" id="1344416"/>
    <lineage>
        <taxon>Eukaryota</taxon>
        <taxon>Fungi</taxon>
        <taxon>Fungi incertae sedis</taxon>
        <taxon>Chytridiomycota</taxon>
        <taxon>Chytridiomycota incertae sedis</taxon>
        <taxon>Monoblepharidomycetes</taxon>
        <taxon>Monoblepharidales</taxon>
        <taxon>Gonapodyaceae</taxon>
        <taxon>Gonapodya</taxon>
    </lineage>
</organism>
<gene>
    <name evidence="1" type="ORF">M427DRAFT_54258</name>
</gene>
<evidence type="ECO:0008006" key="3">
    <source>
        <dbReference type="Google" id="ProtNLM"/>
    </source>
</evidence>
<dbReference type="Proteomes" id="UP000070544">
    <property type="component" value="Unassembled WGS sequence"/>
</dbReference>
<proteinExistence type="predicted"/>
<accession>A0A139AMQ0</accession>
<evidence type="ECO:0000313" key="2">
    <source>
        <dbReference type="Proteomes" id="UP000070544"/>
    </source>
</evidence>
<protein>
    <recommendedName>
        <fullName evidence="3">F-box domain-containing protein</fullName>
    </recommendedName>
</protein>
<sequence length="354" mass="40339">MESQLPAHRLVGAGEVFQTSILGRLHPTVLWPLRIVSRSFRNTVQRVCVFRFREACLRTKRCADLQNMFYFLFRLHGHGFVGRLLEELKPDFTTLLDIFGTNPLLTWLEIAAIFARSSYGDMPHAVKFLRRAVCCDSDLDEFDKVMGEQKGTQVEPWIATEDMLPTIPDAESWPPPDFPSFPVKESLQSYQTARMRLLHFDGRAAIALCLDSTANTNERTRGAAVCFAAFLTHGGVAKEVLLLAIANYTVRLLEAPGAPKAMPDYLVQMYHRNVLNERELCWIFDWTLQPGPILLPHIHPTARGIWDHCDGRRYYSTARAIRATTFHVERGAKKLPWPILYINSTLFGYFTPPS</sequence>
<evidence type="ECO:0000313" key="1">
    <source>
        <dbReference type="EMBL" id="KXS18050.1"/>
    </source>
</evidence>
<reference evidence="1 2" key="1">
    <citation type="journal article" date="2015" name="Genome Biol. Evol.">
        <title>Phylogenomic analyses indicate that early fungi evolved digesting cell walls of algal ancestors of land plants.</title>
        <authorList>
            <person name="Chang Y."/>
            <person name="Wang S."/>
            <person name="Sekimoto S."/>
            <person name="Aerts A.L."/>
            <person name="Choi C."/>
            <person name="Clum A."/>
            <person name="LaButti K.M."/>
            <person name="Lindquist E.A."/>
            <person name="Yee Ngan C."/>
            <person name="Ohm R.A."/>
            <person name="Salamov A.A."/>
            <person name="Grigoriev I.V."/>
            <person name="Spatafora J.W."/>
            <person name="Berbee M.L."/>
        </authorList>
    </citation>
    <scope>NUCLEOTIDE SEQUENCE [LARGE SCALE GENOMIC DNA]</scope>
    <source>
        <strain evidence="1 2">JEL478</strain>
    </source>
</reference>
<name>A0A139AMQ0_GONPJ</name>
<keyword evidence="2" id="KW-1185">Reference proteome</keyword>
<dbReference type="EMBL" id="KQ965744">
    <property type="protein sequence ID" value="KXS18050.1"/>
    <property type="molecule type" value="Genomic_DNA"/>
</dbReference>
<dbReference type="AlphaFoldDB" id="A0A139AMQ0"/>